<dbReference type="CDD" id="cd12797">
    <property type="entry name" value="M23_peptidase"/>
    <property type="match status" value="1"/>
</dbReference>
<keyword evidence="1" id="KW-0175">Coiled coil</keyword>
<keyword evidence="6" id="KW-1185">Reference proteome</keyword>
<dbReference type="AlphaFoldDB" id="A0A1I3D728"/>
<keyword evidence="2" id="KW-0812">Transmembrane</keyword>
<evidence type="ECO:0000256" key="2">
    <source>
        <dbReference type="SAM" id="Phobius"/>
    </source>
</evidence>
<proteinExistence type="predicted"/>
<dbReference type="GO" id="GO:0004222">
    <property type="term" value="F:metalloendopeptidase activity"/>
    <property type="evidence" value="ECO:0007669"/>
    <property type="project" value="TreeGrafter"/>
</dbReference>
<dbReference type="STRING" id="1114924.SAMN05216258_102414"/>
<dbReference type="Pfam" id="PF01551">
    <property type="entry name" value="Peptidase_M23"/>
    <property type="match status" value="1"/>
</dbReference>
<keyword evidence="2" id="KW-0472">Membrane</keyword>
<feature type="transmembrane region" description="Helical" evidence="2">
    <location>
        <begin position="41"/>
        <end position="59"/>
    </location>
</feature>
<feature type="domain" description="M23ase beta-sheet core" evidence="3">
    <location>
        <begin position="362"/>
        <end position="457"/>
    </location>
</feature>
<dbReference type="InterPro" id="IPR016047">
    <property type="entry name" value="M23ase_b-sheet_dom"/>
</dbReference>
<accession>A0A1I3D728</accession>
<gene>
    <name evidence="5" type="ORF">SAMN05216258_102414</name>
</gene>
<reference evidence="5 6" key="1">
    <citation type="submission" date="2016-10" db="EMBL/GenBank/DDBJ databases">
        <authorList>
            <person name="de Groot N.N."/>
        </authorList>
    </citation>
    <scope>NUCLEOTIDE SEQUENCE [LARGE SCALE GENOMIC DNA]</scope>
    <source>
        <strain evidence="5 6">CGMCC 1.11030</strain>
    </source>
</reference>
<dbReference type="SUPFAM" id="SSF51261">
    <property type="entry name" value="Duplicated hybrid motif"/>
    <property type="match status" value="1"/>
</dbReference>
<protein>
    <submittedName>
        <fullName evidence="5">Peptidase family M23</fullName>
    </submittedName>
</protein>
<dbReference type="RefSeq" id="WP_143103255.1">
    <property type="nucleotide sequence ID" value="NZ_FOQH01000002.1"/>
</dbReference>
<feature type="domain" description="DUF5930" evidence="4">
    <location>
        <begin position="17"/>
        <end position="345"/>
    </location>
</feature>
<feature type="coiled-coil region" evidence="1">
    <location>
        <begin position="157"/>
        <end position="191"/>
    </location>
</feature>
<name>A0A1I3D728_9RHOB</name>
<sequence length="468" mass="50559">MTGQPGRTDDVREQGGLPERRLTIRTGDDVRHLSMSPRMQVLSAVALAALLGWTGYATVSSIVAGTERDALAARVAQLESGATSVEAEVDARHQQELAVLAADSNARIAELTEARDAARRAADDAMGKLAVMTRELARRQTRLVEAAESEAELAAALDSLRAKLADAVTERDAAERRRTELSRQVAELSRARGAENEAEAEWTASIAEVTAALEQTTEERDAAALLQAALRERLATMEADKARAEEARGRLFAQLEDAVQAGLGGLESMFEKVGVNPDRVVAEMRRDYSGEGGPFIPVEETPAPELISTDAQRVATLLGGLERASLMQVAAAKMPVSKPVRSAFRFTSGYGVRRDPKNGRMRMHAGVDFASDVGTPIYSSGDGVVVFSGWQSGYGRVVKIRHAFGFETVYAHLNAARVKVGDRVARDDRIGDMGRTGRVTGSHLHYEIRLNGKPVNPMKYVEAARNVL</sequence>
<dbReference type="PANTHER" id="PTHR21666:SF270">
    <property type="entry name" value="MUREIN HYDROLASE ACTIVATOR ENVC"/>
    <property type="match status" value="1"/>
</dbReference>
<evidence type="ECO:0000313" key="5">
    <source>
        <dbReference type="EMBL" id="SFH82311.1"/>
    </source>
</evidence>
<evidence type="ECO:0000259" key="4">
    <source>
        <dbReference type="Pfam" id="PF19353"/>
    </source>
</evidence>
<evidence type="ECO:0000259" key="3">
    <source>
        <dbReference type="Pfam" id="PF01551"/>
    </source>
</evidence>
<feature type="coiled-coil region" evidence="1">
    <location>
        <begin position="101"/>
        <end position="128"/>
    </location>
</feature>
<evidence type="ECO:0000256" key="1">
    <source>
        <dbReference type="SAM" id="Coils"/>
    </source>
</evidence>
<dbReference type="OrthoDB" id="9805070at2"/>
<dbReference type="InterPro" id="IPR045974">
    <property type="entry name" value="DUF5930"/>
</dbReference>
<evidence type="ECO:0000313" key="6">
    <source>
        <dbReference type="Proteomes" id="UP000199377"/>
    </source>
</evidence>
<dbReference type="Pfam" id="PF19353">
    <property type="entry name" value="DUF5930"/>
    <property type="match status" value="1"/>
</dbReference>
<dbReference type="Proteomes" id="UP000199377">
    <property type="component" value="Unassembled WGS sequence"/>
</dbReference>
<dbReference type="FunFam" id="2.70.70.10:FF:000006">
    <property type="entry name" value="M23 family peptidase"/>
    <property type="match status" value="1"/>
</dbReference>
<dbReference type="PANTHER" id="PTHR21666">
    <property type="entry name" value="PEPTIDASE-RELATED"/>
    <property type="match status" value="1"/>
</dbReference>
<dbReference type="InterPro" id="IPR011055">
    <property type="entry name" value="Dup_hybrid_motif"/>
</dbReference>
<dbReference type="Gene3D" id="2.70.70.10">
    <property type="entry name" value="Glucose Permease (Domain IIA)"/>
    <property type="match status" value="1"/>
</dbReference>
<dbReference type="InterPro" id="IPR050570">
    <property type="entry name" value="Cell_wall_metabolism_enzyme"/>
</dbReference>
<organism evidence="5 6">
    <name type="scientific">Albimonas pacifica</name>
    <dbReference type="NCBI Taxonomy" id="1114924"/>
    <lineage>
        <taxon>Bacteria</taxon>
        <taxon>Pseudomonadati</taxon>
        <taxon>Pseudomonadota</taxon>
        <taxon>Alphaproteobacteria</taxon>
        <taxon>Rhodobacterales</taxon>
        <taxon>Paracoccaceae</taxon>
        <taxon>Albimonas</taxon>
    </lineage>
</organism>
<keyword evidence="2" id="KW-1133">Transmembrane helix</keyword>
<dbReference type="EMBL" id="FOQH01000002">
    <property type="protein sequence ID" value="SFH82311.1"/>
    <property type="molecule type" value="Genomic_DNA"/>
</dbReference>